<dbReference type="AlphaFoldDB" id="A0A4Y2D601"/>
<dbReference type="InterPro" id="IPR005135">
    <property type="entry name" value="Endo/exonuclease/phosphatase"/>
</dbReference>
<dbReference type="EMBL" id="BGPR01000300">
    <property type="protein sequence ID" value="GBM11516.1"/>
    <property type="molecule type" value="Genomic_DNA"/>
</dbReference>
<dbReference type="Gene3D" id="3.60.10.10">
    <property type="entry name" value="Endonuclease/exonuclease/phosphatase"/>
    <property type="match status" value="1"/>
</dbReference>
<evidence type="ECO:0000259" key="1">
    <source>
        <dbReference type="Pfam" id="PF14529"/>
    </source>
</evidence>
<reference evidence="2 3" key="1">
    <citation type="journal article" date="2019" name="Sci. Rep.">
        <title>Orb-weaving spider Araneus ventricosus genome elucidates the spidroin gene catalogue.</title>
        <authorList>
            <person name="Kono N."/>
            <person name="Nakamura H."/>
            <person name="Ohtoshi R."/>
            <person name="Moran D.A.P."/>
            <person name="Shinohara A."/>
            <person name="Yoshida Y."/>
            <person name="Fujiwara M."/>
            <person name="Mori M."/>
            <person name="Tomita M."/>
            <person name="Arakawa K."/>
        </authorList>
    </citation>
    <scope>NUCLEOTIDE SEQUENCE [LARGE SCALE GENOMIC DNA]</scope>
</reference>
<dbReference type="SUPFAM" id="SSF56219">
    <property type="entry name" value="DNase I-like"/>
    <property type="match status" value="1"/>
</dbReference>
<feature type="domain" description="Endonuclease/exonuclease/phosphatase" evidence="1">
    <location>
        <begin position="182"/>
        <end position="296"/>
    </location>
</feature>
<evidence type="ECO:0000313" key="2">
    <source>
        <dbReference type="EMBL" id="GBM11516.1"/>
    </source>
</evidence>
<dbReference type="InterPro" id="IPR036691">
    <property type="entry name" value="Endo/exonu/phosph_ase_sf"/>
</dbReference>
<dbReference type="GO" id="GO:0003824">
    <property type="term" value="F:catalytic activity"/>
    <property type="evidence" value="ECO:0007669"/>
    <property type="project" value="InterPro"/>
</dbReference>
<dbReference type="PANTHER" id="PTHR33273">
    <property type="entry name" value="DOMAIN-CONTAINING PROTEIN, PUTATIVE-RELATED"/>
    <property type="match status" value="1"/>
</dbReference>
<dbReference type="PANTHER" id="PTHR33273:SF4">
    <property type="entry name" value="ENDONUCLEASE_EXONUCLEASE_PHOSPHATASE DOMAIN-CONTAINING PROTEIN"/>
    <property type="match status" value="1"/>
</dbReference>
<comment type="caution">
    <text evidence="2">The sequence shown here is derived from an EMBL/GenBank/DDBJ whole genome shotgun (WGS) entry which is preliminary data.</text>
</comment>
<gene>
    <name evidence="2" type="ORF">AVEN_240655_1</name>
</gene>
<organism evidence="2 3">
    <name type="scientific">Araneus ventricosus</name>
    <name type="common">Orbweaver spider</name>
    <name type="synonym">Epeira ventricosa</name>
    <dbReference type="NCBI Taxonomy" id="182803"/>
    <lineage>
        <taxon>Eukaryota</taxon>
        <taxon>Metazoa</taxon>
        <taxon>Ecdysozoa</taxon>
        <taxon>Arthropoda</taxon>
        <taxon>Chelicerata</taxon>
        <taxon>Arachnida</taxon>
        <taxon>Araneae</taxon>
        <taxon>Araneomorphae</taxon>
        <taxon>Entelegynae</taxon>
        <taxon>Araneoidea</taxon>
        <taxon>Araneidae</taxon>
        <taxon>Araneus</taxon>
    </lineage>
</organism>
<protein>
    <recommendedName>
        <fullName evidence="1">Endonuclease/exonuclease/phosphatase domain-containing protein</fullName>
    </recommendedName>
</protein>
<accession>A0A4Y2D601</accession>
<dbReference type="Proteomes" id="UP000499080">
    <property type="component" value="Unassembled WGS sequence"/>
</dbReference>
<name>A0A4Y2D601_ARAVE</name>
<evidence type="ECO:0000313" key="3">
    <source>
        <dbReference type="Proteomes" id="UP000499080"/>
    </source>
</evidence>
<dbReference type="Pfam" id="PF14529">
    <property type="entry name" value="Exo_endo_phos_2"/>
    <property type="match status" value="1"/>
</dbReference>
<sequence length="385" mass="43485">MGIRNRHVEEQPPFVPNALLLTMKLLPVRQTVLNVSIVMVHTLPTLVPVRNGSKKKKCKVLRLNKISHSLKHVGLLQKEHQNTDVNGHISWNCRGFHNKLYQIKDFINKFHPVCIVFQETYFKPGDEEKIKCHSLVRRDCNSGRASGGVALLVSHDHPSSIIPLHTNLQAVAVLIAVPRLVTVCSLYLPPNAAIDRHDLDRLVTELPTPFIIIGDFNGHNPIWGSKNVNSRGRQIEEFISDHSLCLLNNGEHTHFHLGSRSFHCLDLAAGESASLAPFFTFRVGNDLCESDHFPIFLTRVKVPRVIPQRPERYIFDKADWASFTTRAKITWDMAQYPDLNVVIDNVTASILRAADETIPKSSTNFPSLEKRGGIDSVRKHTRINK</sequence>
<proteinExistence type="predicted"/>
<keyword evidence="3" id="KW-1185">Reference proteome</keyword>
<dbReference type="OrthoDB" id="8044385at2759"/>